<dbReference type="InterPro" id="IPR029471">
    <property type="entry name" value="HNH_5"/>
</dbReference>
<dbReference type="PANTHER" id="PTHR33877">
    <property type="entry name" value="SLL1193 PROTEIN"/>
    <property type="match status" value="1"/>
</dbReference>
<dbReference type="EMBL" id="JAAGKO020000040">
    <property type="protein sequence ID" value="MDI5965797.1"/>
    <property type="molecule type" value="Genomic_DNA"/>
</dbReference>
<sequence length="257" mass="27489">MAVSKRLRYEILRRDNFACRYCGATAPDAPLRVDHVIPKALGGTDAPTNLVTACEPCNSGKTSSLPTGFSVGDVDQGSLRQAAALRRDAEQQSVTLFAHLYMVWKWAWGRTGQPVTDFDDIFFTDETHKVLACGLASQADLTEAAYRAGAQNATDISSYIGDVVRSSRRPASESTSRFLTCVEALAEWESEWDGARPDAVPNPDIPAAIQFINTVQTALAVGVQPAFLVTAATRAGRSLSATIDGYLTEANVAGGDA</sequence>
<keyword evidence="2" id="KW-0255">Endonuclease</keyword>
<keyword evidence="3" id="KW-1185">Reference proteome</keyword>
<gene>
    <name evidence="2" type="ORF">POF43_024225</name>
</gene>
<evidence type="ECO:0000259" key="1">
    <source>
        <dbReference type="SMART" id="SM00507"/>
    </source>
</evidence>
<dbReference type="CDD" id="cd00085">
    <property type="entry name" value="HNHc"/>
    <property type="match status" value="1"/>
</dbReference>
<dbReference type="RefSeq" id="WP_271322958.1">
    <property type="nucleotide sequence ID" value="NZ_JAAGKO020000040.1"/>
</dbReference>
<evidence type="ECO:0000313" key="2">
    <source>
        <dbReference type="EMBL" id="MDI5965797.1"/>
    </source>
</evidence>
<accession>A0ABT6W4W9</accession>
<dbReference type="InterPro" id="IPR052892">
    <property type="entry name" value="NA-targeting_endonuclease"/>
</dbReference>
<keyword evidence="2" id="KW-0540">Nuclease</keyword>
<dbReference type="Gene3D" id="1.10.30.50">
    <property type="match status" value="1"/>
</dbReference>
<proteinExistence type="predicted"/>
<dbReference type="PANTHER" id="PTHR33877:SF2">
    <property type="entry name" value="OS07G0170200 PROTEIN"/>
    <property type="match status" value="1"/>
</dbReference>
<dbReference type="Proteomes" id="UP001156398">
    <property type="component" value="Unassembled WGS sequence"/>
</dbReference>
<dbReference type="GO" id="GO:0004519">
    <property type="term" value="F:endonuclease activity"/>
    <property type="evidence" value="ECO:0007669"/>
    <property type="project" value="UniProtKB-KW"/>
</dbReference>
<reference evidence="2 3" key="1">
    <citation type="submission" date="2023-05" db="EMBL/GenBank/DDBJ databases">
        <title>Streptantibioticus silvisoli sp. nov., acidotolerant actinomycetes 1 from pine litter.</title>
        <authorList>
            <person name="Swiecimska M."/>
            <person name="Golinska P."/>
            <person name="Sangal V."/>
            <person name="Wachnowicz B."/>
            <person name="Goodfellow M."/>
        </authorList>
    </citation>
    <scope>NUCLEOTIDE SEQUENCE [LARGE SCALE GENOMIC DNA]</scope>
    <source>
        <strain evidence="2 3">SL54</strain>
    </source>
</reference>
<protein>
    <submittedName>
        <fullName evidence="2">HNH endonuclease</fullName>
    </submittedName>
</protein>
<dbReference type="SMART" id="SM00507">
    <property type="entry name" value="HNHc"/>
    <property type="match status" value="1"/>
</dbReference>
<evidence type="ECO:0000313" key="3">
    <source>
        <dbReference type="Proteomes" id="UP001156398"/>
    </source>
</evidence>
<name>A0ABT6W4W9_9ACTN</name>
<organism evidence="2 3">
    <name type="scientific">Streptantibioticus silvisoli</name>
    <dbReference type="NCBI Taxonomy" id="2705255"/>
    <lineage>
        <taxon>Bacteria</taxon>
        <taxon>Bacillati</taxon>
        <taxon>Actinomycetota</taxon>
        <taxon>Actinomycetes</taxon>
        <taxon>Kitasatosporales</taxon>
        <taxon>Streptomycetaceae</taxon>
        <taxon>Streptantibioticus</taxon>
    </lineage>
</organism>
<comment type="caution">
    <text evidence="2">The sequence shown here is derived from an EMBL/GenBank/DDBJ whole genome shotgun (WGS) entry which is preliminary data.</text>
</comment>
<dbReference type="Pfam" id="PF14279">
    <property type="entry name" value="HNH_5"/>
    <property type="match status" value="1"/>
</dbReference>
<keyword evidence="2" id="KW-0378">Hydrolase</keyword>
<dbReference type="InterPro" id="IPR003615">
    <property type="entry name" value="HNH_nuc"/>
</dbReference>
<feature type="domain" description="HNH nuclease" evidence="1">
    <location>
        <begin position="6"/>
        <end position="59"/>
    </location>
</feature>